<feature type="coiled-coil region" evidence="1">
    <location>
        <begin position="243"/>
        <end position="270"/>
    </location>
</feature>
<organism evidence="2 3">
    <name type="scientific">Thermus filiformis</name>
    <dbReference type="NCBI Taxonomy" id="276"/>
    <lineage>
        <taxon>Bacteria</taxon>
        <taxon>Thermotogati</taxon>
        <taxon>Deinococcota</taxon>
        <taxon>Deinococci</taxon>
        <taxon>Thermales</taxon>
        <taxon>Thermaceae</taxon>
        <taxon>Thermus</taxon>
    </lineage>
</organism>
<gene>
    <name evidence="2" type="ORF">THFILI_09105</name>
</gene>
<evidence type="ECO:0000256" key="1">
    <source>
        <dbReference type="SAM" id="Coils"/>
    </source>
</evidence>
<comment type="caution">
    <text evidence="2">The sequence shown here is derived from an EMBL/GenBank/DDBJ whole genome shotgun (WGS) entry which is preliminary data.</text>
</comment>
<protein>
    <submittedName>
        <fullName evidence="2">Uncharacterized protein</fullName>
    </submittedName>
</protein>
<keyword evidence="1" id="KW-0175">Coiled coil</keyword>
<name>A0A0A2WS93_THEFI</name>
<dbReference type="RefSeq" id="WP_038065253.1">
    <property type="nucleotide sequence ID" value="NZ_JPSL02000040.1"/>
</dbReference>
<dbReference type="Proteomes" id="UP000030364">
    <property type="component" value="Unassembled WGS sequence"/>
</dbReference>
<dbReference type="AlphaFoldDB" id="A0A0A2WS93"/>
<reference evidence="2 3" key="1">
    <citation type="journal article" date="2015" name="Genome Announc.">
        <title>Draft Genome Sequence of the Thermophile Thermus filiformis ATCC 43280, Producer of Carotenoid-(Di)glucoside-Branched Fatty Acid (Di)esters and Source of Hyperthermostable Enzymes of Biotechnological Interest.</title>
        <authorList>
            <person name="Mandelli F."/>
            <person name="Oliveira Ramires B."/>
            <person name="Couger M.B."/>
            <person name="Paixao D.A."/>
            <person name="Camilo C.M."/>
            <person name="Polikarpov I."/>
            <person name="Prade R."/>
            <person name="Riano-Pachon D.M."/>
            <person name="Squina F.M."/>
        </authorList>
    </citation>
    <scope>NUCLEOTIDE SEQUENCE [LARGE SCALE GENOMIC DNA]</scope>
    <source>
        <strain evidence="2 3">ATCC 43280</strain>
    </source>
</reference>
<evidence type="ECO:0000313" key="3">
    <source>
        <dbReference type="Proteomes" id="UP000030364"/>
    </source>
</evidence>
<dbReference type="EMBL" id="JPSL02000040">
    <property type="protein sequence ID" value="KGQ21622.1"/>
    <property type="molecule type" value="Genomic_DNA"/>
</dbReference>
<dbReference type="PATRIC" id="fig|276.5.peg.1574"/>
<keyword evidence="3" id="KW-1185">Reference proteome</keyword>
<dbReference type="OrthoDB" id="29183at2"/>
<dbReference type="STRING" id="276.THFILI_09105"/>
<accession>A0A0A2WS93</accession>
<sequence length="573" mass="63841">MKGEALSPEVLSDLVDLYEYKVEALAQGQAPKGGRVSLLRLRQTLLSARLSPQLAKRFRQADQLYRSLKPAAPPPAEAPILLPELEAEPPRENPDRVLRALGLEVWRIWVGKELKERAKGFLEGGREALRLLYAFLQNFQEYQKTPGFSRDFALNRFNPSLPIPSLSDPIAELDNREVAAGLLEEFLETALGLTDHLPLPPEETRTYFRRAFRKLLENEALYPVGPRPDLKALQRALEEGRRLGLSAKELEALEARLKQAAQEERRISLLLEEDKRRFLVAAERLLGLLALLPAPKGEVPWPEVPAPGEARPGLLTLPLAPGRVRLDGLDLTLSRVGEVWYLGLMGEDYTLEERMVLPMGDLEVWAVHREGLLHLRLEARESARLYELLGEGRVLAYLLYPGKDFAHLRLLRALSARLKGEALEGFGPELAQKYRQAPPDALQDFARKGLQVVAARLKGQDPLPLLEEVGRALGLEQEARTLGSVLGEHLRRKTPTRETLGREVGTLSLSTEPQALKVGPQVLSLRPAEEGVYVGAAGEVPRRLKDLLVYPLAQGQLVLAREGGRVAYLLVVP</sequence>
<proteinExistence type="predicted"/>
<evidence type="ECO:0000313" key="2">
    <source>
        <dbReference type="EMBL" id="KGQ21622.1"/>
    </source>
</evidence>